<dbReference type="AlphaFoldDB" id="A0AAD9Z2X4"/>
<dbReference type="EMBL" id="JASNWA010000008">
    <property type="protein sequence ID" value="KAK3170609.1"/>
    <property type="molecule type" value="Genomic_DNA"/>
</dbReference>
<sequence length="265" mass="30952">MAENLQLRKNKVEEMGIVLENYTIILKKADMLYPDYGTAYAKQLLYTIFKMYMPLIEAELERFRSLLHRAIFEKVDTNIEYLKTKYGNRDAGQWTEQDFISPIVLLLKLANDKGHISFDQEQNDWVREKVTSFMSNSNDFKRLLSETVLQKGYIEEDEIADFKQKSKLMRTHLPGIVASWSPPGTYKPACLLDYCRFHMLRPPKAEELEQNGWWKITVKDEAGRVTRKKRVTDKKVWDTDSCAEWAAFLELAKVSTATVTEASQW</sequence>
<gene>
    <name evidence="1" type="ORF">OEA41_002690</name>
</gene>
<evidence type="ECO:0000313" key="2">
    <source>
        <dbReference type="Proteomes" id="UP001276659"/>
    </source>
</evidence>
<evidence type="ECO:0000313" key="1">
    <source>
        <dbReference type="EMBL" id="KAK3170609.1"/>
    </source>
</evidence>
<reference evidence="1" key="1">
    <citation type="submission" date="2022-11" db="EMBL/GenBank/DDBJ databases">
        <title>Chromosomal genome sequence assembly and mating type (MAT) locus characterization of the leprose asexual lichenized fungus Lepraria neglecta (Nyl.) Erichsen.</title>
        <authorList>
            <person name="Allen J.L."/>
            <person name="Pfeffer B."/>
        </authorList>
    </citation>
    <scope>NUCLEOTIDE SEQUENCE</scope>
    <source>
        <strain evidence="1">Allen 5258</strain>
    </source>
</reference>
<accession>A0AAD9Z2X4</accession>
<proteinExistence type="predicted"/>
<keyword evidence="2" id="KW-1185">Reference proteome</keyword>
<dbReference type="Proteomes" id="UP001276659">
    <property type="component" value="Unassembled WGS sequence"/>
</dbReference>
<comment type="caution">
    <text evidence="1">The sequence shown here is derived from an EMBL/GenBank/DDBJ whole genome shotgun (WGS) entry which is preliminary data.</text>
</comment>
<name>A0AAD9Z2X4_9LECA</name>
<organism evidence="1 2">
    <name type="scientific">Lepraria neglecta</name>
    <dbReference type="NCBI Taxonomy" id="209136"/>
    <lineage>
        <taxon>Eukaryota</taxon>
        <taxon>Fungi</taxon>
        <taxon>Dikarya</taxon>
        <taxon>Ascomycota</taxon>
        <taxon>Pezizomycotina</taxon>
        <taxon>Lecanoromycetes</taxon>
        <taxon>OSLEUM clade</taxon>
        <taxon>Lecanoromycetidae</taxon>
        <taxon>Lecanorales</taxon>
        <taxon>Lecanorineae</taxon>
        <taxon>Stereocaulaceae</taxon>
        <taxon>Lepraria</taxon>
    </lineage>
</organism>
<protein>
    <submittedName>
        <fullName evidence="1">Uncharacterized protein</fullName>
    </submittedName>
</protein>